<evidence type="ECO:0000259" key="8">
    <source>
        <dbReference type="Pfam" id="PF12704"/>
    </source>
</evidence>
<dbReference type="STRING" id="1073327.SAMN04488108_3386"/>
<dbReference type="Pfam" id="PF12704">
    <property type="entry name" value="MacB_PCD"/>
    <property type="match status" value="2"/>
</dbReference>
<keyword evidence="10" id="KW-1185">Reference proteome</keyword>
<dbReference type="GO" id="GO:0005886">
    <property type="term" value="C:plasma membrane"/>
    <property type="evidence" value="ECO:0007669"/>
    <property type="project" value="UniProtKB-SubCell"/>
</dbReference>
<dbReference type="Pfam" id="PF02687">
    <property type="entry name" value="FtsX"/>
    <property type="match status" value="2"/>
</dbReference>
<feature type="transmembrane region" description="Helical" evidence="6">
    <location>
        <begin position="404"/>
        <end position="431"/>
    </location>
</feature>
<comment type="subcellular location">
    <subcellularLocation>
        <location evidence="1">Cell membrane</location>
        <topology evidence="1">Multi-pass membrane protein</topology>
    </subcellularLocation>
</comment>
<feature type="domain" description="MacB-like periplasmic core" evidence="8">
    <location>
        <begin position="99"/>
        <end position="307"/>
    </location>
</feature>
<evidence type="ECO:0000313" key="9">
    <source>
        <dbReference type="EMBL" id="SHO64341.1"/>
    </source>
</evidence>
<reference evidence="10" key="1">
    <citation type="submission" date="2016-12" db="EMBL/GenBank/DDBJ databases">
        <authorList>
            <person name="Varghese N."/>
            <person name="Submissions S."/>
        </authorList>
    </citation>
    <scope>NUCLEOTIDE SEQUENCE [LARGE SCALE GENOMIC DNA]</scope>
    <source>
        <strain evidence="10">DSM 25035</strain>
    </source>
</reference>
<feature type="transmembrane region" description="Helical" evidence="6">
    <location>
        <begin position="754"/>
        <end position="775"/>
    </location>
</feature>
<evidence type="ECO:0000256" key="4">
    <source>
        <dbReference type="ARBA" id="ARBA00022989"/>
    </source>
</evidence>
<dbReference type="InterPro" id="IPR047699">
    <property type="entry name" value="Permease_put_prefix"/>
</dbReference>
<keyword evidence="2" id="KW-1003">Cell membrane</keyword>
<protein>
    <submittedName>
        <fullName evidence="9">Putative ABC transport system permease protein</fullName>
    </submittedName>
</protein>
<dbReference type="OrthoDB" id="5933722at2"/>
<evidence type="ECO:0000259" key="7">
    <source>
        <dbReference type="Pfam" id="PF02687"/>
    </source>
</evidence>
<dbReference type="PANTHER" id="PTHR30572">
    <property type="entry name" value="MEMBRANE COMPONENT OF TRANSPORTER-RELATED"/>
    <property type="match status" value="1"/>
</dbReference>
<dbReference type="PANTHER" id="PTHR30572:SF18">
    <property type="entry name" value="ABC-TYPE MACROLIDE FAMILY EXPORT SYSTEM PERMEASE COMPONENT 2"/>
    <property type="match status" value="1"/>
</dbReference>
<feature type="transmembrane region" description="Helical" evidence="6">
    <location>
        <begin position="837"/>
        <end position="860"/>
    </location>
</feature>
<dbReference type="Proteomes" id="UP000184609">
    <property type="component" value="Unassembled WGS sequence"/>
</dbReference>
<dbReference type="InterPro" id="IPR003838">
    <property type="entry name" value="ABC3_permease_C"/>
</dbReference>
<dbReference type="RefSeq" id="WP_083586498.1">
    <property type="nucleotide sequence ID" value="NZ_FRXN01000005.1"/>
</dbReference>
<dbReference type="InterPro" id="IPR050250">
    <property type="entry name" value="Macrolide_Exporter_MacB"/>
</dbReference>
<feature type="domain" description="MacB-like periplasmic core" evidence="8">
    <location>
        <begin position="506"/>
        <end position="681"/>
    </location>
</feature>
<feature type="transmembrane region" description="Helical" evidence="6">
    <location>
        <begin position="99"/>
        <end position="121"/>
    </location>
</feature>
<dbReference type="GO" id="GO:0022857">
    <property type="term" value="F:transmembrane transporter activity"/>
    <property type="evidence" value="ECO:0007669"/>
    <property type="project" value="TreeGrafter"/>
</dbReference>
<feature type="domain" description="ABC3 transporter permease C-terminal" evidence="7">
    <location>
        <begin position="363"/>
        <end position="480"/>
    </location>
</feature>
<feature type="transmembrane region" description="Helical" evidence="6">
    <location>
        <begin position="803"/>
        <end position="822"/>
    </location>
</feature>
<evidence type="ECO:0000256" key="5">
    <source>
        <dbReference type="ARBA" id="ARBA00023136"/>
    </source>
</evidence>
<dbReference type="EMBL" id="FRXN01000005">
    <property type="protein sequence ID" value="SHO64341.1"/>
    <property type="molecule type" value="Genomic_DNA"/>
</dbReference>
<keyword evidence="5 6" id="KW-0472">Membrane</keyword>
<evidence type="ECO:0000256" key="1">
    <source>
        <dbReference type="ARBA" id="ARBA00004651"/>
    </source>
</evidence>
<accession>A0A1M7ZHG4</accession>
<keyword evidence="3 6" id="KW-0812">Transmembrane</keyword>
<gene>
    <name evidence="9" type="ORF">SAMN04488108_3386</name>
</gene>
<feature type="transmembrane region" description="Helical" evidence="6">
    <location>
        <begin position="496"/>
        <end position="519"/>
    </location>
</feature>
<feature type="domain" description="ABC3 transporter permease C-terminal" evidence="7">
    <location>
        <begin position="753"/>
        <end position="867"/>
    </location>
</feature>
<feature type="transmembrane region" description="Helical" evidence="6">
    <location>
        <begin position="357"/>
        <end position="379"/>
    </location>
</feature>
<keyword evidence="4 6" id="KW-1133">Transmembrane helix</keyword>
<evidence type="ECO:0000256" key="6">
    <source>
        <dbReference type="SAM" id="Phobius"/>
    </source>
</evidence>
<evidence type="ECO:0000313" key="10">
    <source>
        <dbReference type="Proteomes" id="UP000184609"/>
    </source>
</evidence>
<sequence length="874" mass="99152">MKRNQPKGPPELFISFFRWFCDPEIHQFIEGDLFELYDQRLEEKGKKKADLLFMKDVLQLFRPGIIGRKKNHYQTNFIDMFRNNFKIARRTLWKNKPSTIINMLGLTVGMTSCLMIALFVLHEVSFDKFQPNAKRIARVVMEYSMGRDGGVEEGTFTSTKVAPVFSRTFPEVEKGIRMNDASAILQLNNQPVLESNFLYADSTFFDAFYYEMIEGNPKTALNGPNKLILTESMAKKYFGDKDPIGQGMEVGEEKELFEITGIVKDYPKNSQFYFDFLASFSSLGANQEETYWNANYTTYLLLNSEEAFHSLPDKIDPFMKKESVEMGASVDFHLEHFDEVHLFSPHSDMVPNTSITYLYMLGAIAFLILVIVCSTYINLSTAKSVERAKEVGIRKVSGADQGQLFWQFIGESTLLTFLSLITSMALTYLLLPNFNDLIGKNLSASELIQPSFLIFTIGLTLIISIIAGSYPAMILSKFQPISILKGVFKKTNSAKWLQQSLTVFQFGISVFLIIATLVISGQLNFIQNQDLGYDREQIIALSIGWNKDNKQVSTFKKELKSHSQIINVSRAANSPVNIQSGYSMNLPTRPENEYISVNANPVDDEFIKVTGLELIAGQDFTENMIHLTENENWDDNEFNYILTENAAAKFGWSPDEAIGKRMILNQEGTVVGVIKNFHFQSLRNDLNPLVLFTSSWGSRLLVKVNGQDLPGTLAFIEEQWKKFMPDRPFSYRFLDEDYNRMYQSEMQLGKVMNIFATMAIILACLGLFGLSSYMIQQRLKEVSIRKVLGASTWQVLQMLSGNFVKLVLIAIVIATPLAYWVMHQWLEDFAFHISVPIWALLVATIATVGIAFTTAGIHGLKAAWSNPVKNLKSE</sequence>
<name>A0A1M7ZHG4_9BACT</name>
<organism evidence="9 10">
    <name type="scientific">Algoriphagus zhangzhouensis</name>
    <dbReference type="NCBI Taxonomy" id="1073327"/>
    <lineage>
        <taxon>Bacteria</taxon>
        <taxon>Pseudomonadati</taxon>
        <taxon>Bacteroidota</taxon>
        <taxon>Cytophagia</taxon>
        <taxon>Cytophagales</taxon>
        <taxon>Cyclobacteriaceae</taxon>
        <taxon>Algoriphagus</taxon>
    </lineage>
</organism>
<proteinExistence type="predicted"/>
<dbReference type="NCBIfam" id="NF038404">
    <property type="entry name" value="perm_prefix_2"/>
    <property type="match status" value="1"/>
</dbReference>
<dbReference type="AlphaFoldDB" id="A0A1M7ZHG4"/>
<evidence type="ECO:0000256" key="3">
    <source>
        <dbReference type="ARBA" id="ARBA00022692"/>
    </source>
</evidence>
<evidence type="ECO:0000256" key="2">
    <source>
        <dbReference type="ARBA" id="ARBA00022475"/>
    </source>
</evidence>
<feature type="transmembrane region" description="Helical" evidence="6">
    <location>
        <begin position="451"/>
        <end position="475"/>
    </location>
</feature>
<dbReference type="InterPro" id="IPR025857">
    <property type="entry name" value="MacB_PCD"/>
</dbReference>